<keyword evidence="3" id="KW-1185">Reference proteome</keyword>
<evidence type="ECO:0000259" key="1">
    <source>
        <dbReference type="Pfam" id="PF12697"/>
    </source>
</evidence>
<sequence length="260" mass="29477">MQLVSIETGNPKGKPLVLLHGWGADSTFLMPIAKMFADRNIMAIDFPGYGFNYSKISSIRTFEDTASCLLESIPKDSDVLAWSLSSLYAIRAASMDCFNKIDSIITMCGTPRFPKDPNWPGLPSNIVVKCKRLLTPRRCSRLLKYFTHLQAVEIDKICPDSILLNHLLSHMPEVSYEALYAGIEAMSLIDEREDFKFLKIPTFHLFGAKDRLVPSATSELLLRKKTATSKIFEHSAHVPHITEPILFERSLRQFFCNLYK</sequence>
<dbReference type="Pfam" id="PF12697">
    <property type="entry name" value="Abhydrolase_6"/>
    <property type="match status" value="1"/>
</dbReference>
<dbReference type="PANTHER" id="PTHR43689:SF8">
    <property type="entry name" value="ALPHA_BETA-HYDROLASES SUPERFAMILY PROTEIN"/>
    <property type="match status" value="1"/>
</dbReference>
<dbReference type="OrthoDB" id="9760689at2"/>
<dbReference type="PANTHER" id="PTHR43689">
    <property type="entry name" value="HYDROLASE"/>
    <property type="match status" value="1"/>
</dbReference>
<dbReference type="RefSeq" id="WP_113743266.1">
    <property type="nucleotide sequence ID" value="NZ_UAPU01000007.1"/>
</dbReference>
<proteinExistence type="predicted"/>
<dbReference type="InterPro" id="IPR029058">
    <property type="entry name" value="AB_hydrolase_fold"/>
</dbReference>
<gene>
    <name evidence="2" type="primary">bioH</name>
    <name evidence="2" type="ORF">NCTC13093_00441</name>
</gene>
<dbReference type="AlphaFoldDB" id="A0A2X0X0T3"/>
<feature type="domain" description="AB hydrolase-1" evidence="1">
    <location>
        <begin position="16"/>
        <end position="244"/>
    </location>
</feature>
<keyword evidence="2" id="KW-0378">Hydrolase</keyword>
<organism evidence="2 3">
    <name type="scientific">Anaerobiospirillum thomasii</name>
    <dbReference type="NCBI Taxonomy" id="179995"/>
    <lineage>
        <taxon>Bacteria</taxon>
        <taxon>Pseudomonadati</taxon>
        <taxon>Pseudomonadota</taxon>
        <taxon>Gammaproteobacteria</taxon>
        <taxon>Aeromonadales</taxon>
        <taxon>Succinivibrionaceae</taxon>
        <taxon>Anaerobiospirillum</taxon>
    </lineage>
</organism>
<dbReference type="InterPro" id="IPR000073">
    <property type="entry name" value="AB_hydrolase_1"/>
</dbReference>
<evidence type="ECO:0000313" key="2">
    <source>
        <dbReference type="EMBL" id="SPT69078.1"/>
    </source>
</evidence>
<reference evidence="2 3" key="1">
    <citation type="submission" date="2018-06" db="EMBL/GenBank/DDBJ databases">
        <authorList>
            <consortium name="Pathogen Informatics"/>
            <person name="Doyle S."/>
        </authorList>
    </citation>
    <scope>NUCLEOTIDE SEQUENCE [LARGE SCALE GENOMIC DNA]</scope>
    <source>
        <strain evidence="2 3">NCTC13093</strain>
    </source>
</reference>
<dbReference type="GO" id="GO:0090499">
    <property type="term" value="F:pimelyl-[acyl-carrier protein] methyl ester esterase activity"/>
    <property type="evidence" value="ECO:0007669"/>
    <property type="project" value="UniProtKB-EC"/>
</dbReference>
<dbReference type="EMBL" id="UAPV01000001">
    <property type="protein sequence ID" value="SPT69078.1"/>
    <property type="molecule type" value="Genomic_DNA"/>
</dbReference>
<evidence type="ECO:0000313" key="3">
    <source>
        <dbReference type="Proteomes" id="UP000250086"/>
    </source>
</evidence>
<name>A0A2X0X0T3_9GAMM</name>
<dbReference type="Proteomes" id="UP000250086">
    <property type="component" value="Unassembled WGS sequence"/>
</dbReference>
<dbReference type="EC" id="3.1.1.85" evidence="2"/>
<dbReference type="SUPFAM" id="SSF53474">
    <property type="entry name" value="alpha/beta-Hydrolases"/>
    <property type="match status" value="1"/>
</dbReference>
<dbReference type="Gene3D" id="3.40.50.1820">
    <property type="entry name" value="alpha/beta hydrolase"/>
    <property type="match status" value="1"/>
</dbReference>
<accession>A0A2X0X0T3</accession>
<protein>
    <submittedName>
        <fullName evidence="2">Pimelyl-[acyl-carrier protein] methyl ester esterase</fullName>
        <ecNumber evidence="2">3.1.1.85</ecNumber>
    </submittedName>
</protein>